<keyword evidence="3" id="KW-0813">Transport</keyword>
<dbReference type="EMBL" id="QGUI02000039">
    <property type="protein sequence ID" value="MFO7191612.1"/>
    <property type="molecule type" value="Genomic_DNA"/>
</dbReference>
<evidence type="ECO:0000313" key="12">
    <source>
        <dbReference type="Proteomes" id="UP000249324"/>
    </source>
</evidence>
<dbReference type="SUPFAM" id="SSF54631">
    <property type="entry name" value="CBS-domain pair"/>
    <property type="match status" value="1"/>
</dbReference>
<gene>
    <name evidence="11" type="ORF">DIU77_005165</name>
</gene>
<dbReference type="Pfam" id="PF00571">
    <property type="entry name" value="CBS"/>
    <property type="match status" value="1"/>
</dbReference>
<evidence type="ECO:0000256" key="1">
    <source>
        <dbReference type="ARBA" id="ARBA00004141"/>
    </source>
</evidence>
<feature type="transmembrane region" description="Helical" evidence="9">
    <location>
        <begin position="280"/>
        <end position="303"/>
    </location>
</feature>
<evidence type="ECO:0000256" key="7">
    <source>
        <dbReference type="ARBA" id="ARBA00023136"/>
    </source>
</evidence>
<accession>A0ABD6FF10</accession>
<keyword evidence="7 9" id="KW-0472">Membrane</keyword>
<keyword evidence="8" id="KW-0129">CBS domain</keyword>
<reference evidence="11 12" key="1">
    <citation type="journal article" date="2021" name="BMC Genomics">
        <title>Genome-resolved metagenome and metatranscriptome analyses of thermophilic composting reveal key bacterial players and their metabolic interactions.</title>
        <authorList>
            <person name="Braga L.P.P."/>
            <person name="Pereira R.V."/>
            <person name="Martins L.F."/>
            <person name="Moura L.M.S."/>
            <person name="Sanchez F.B."/>
            <person name="Patane J.S.L."/>
            <person name="da Silva A.M."/>
            <person name="Setubal J.C."/>
        </authorList>
    </citation>
    <scope>NUCLEOTIDE SEQUENCE [LARGE SCALE GENOMIC DNA]</scope>
    <source>
        <strain evidence="11">ZC4RG45</strain>
    </source>
</reference>
<feature type="transmembrane region" description="Helical" evidence="9">
    <location>
        <begin position="171"/>
        <end position="189"/>
    </location>
</feature>
<feature type="domain" description="CBS" evidence="10">
    <location>
        <begin position="58"/>
        <end position="114"/>
    </location>
</feature>
<dbReference type="InterPro" id="IPR000644">
    <property type="entry name" value="CBS_dom"/>
</dbReference>
<dbReference type="AlphaFoldDB" id="A0ABD6FF10"/>
<comment type="subcellular location">
    <subcellularLocation>
        <location evidence="1">Membrane</location>
        <topology evidence="1">Multi-pass membrane protein</topology>
    </subcellularLocation>
</comment>
<dbReference type="Proteomes" id="UP000249324">
    <property type="component" value="Unassembled WGS sequence"/>
</dbReference>
<dbReference type="Pfam" id="PF01769">
    <property type="entry name" value="MgtE"/>
    <property type="match status" value="1"/>
</dbReference>
<comment type="caution">
    <text evidence="11">The sequence shown here is derived from an EMBL/GenBank/DDBJ whole genome shotgun (WGS) entry which is preliminary data.</text>
</comment>
<proteinExistence type="inferred from homology"/>
<evidence type="ECO:0000256" key="6">
    <source>
        <dbReference type="ARBA" id="ARBA00022989"/>
    </source>
</evidence>
<keyword evidence="5" id="KW-0460">Magnesium</keyword>
<dbReference type="GO" id="GO:0016020">
    <property type="term" value="C:membrane"/>
    <property type="evidence" value="ECO:0007669"/>
    <property type="project" value="UniProtKB-SubCell"/>
</dbReference>
<evidence type="ECO:0000256" key="5">
    <source>
        <dbReference type="ARBA" id="ARBA00022842"/>
    </source>
</evidence>
<evidence type="ECO:0000313" key="11">
    <source>
        <dbReference type="EMBL" id="MFO7191612.1"/>
    </source>
</evidence>
<evidence type="ECO:0000256" key="8">
    <source>
        <dbReference type="PROSITE-ProRule" id="PRU00703"/>
    </source>
</evidence>
<organism evidence="11 12">
    <name type="scientific">Thermocrispum agreste</name>
    <dbReference type="NCBI Taxonomy" id="37925"/>
    <lineage>
        <taxon>Bacteria</taxon>
        <taxon>Bacillati</taxon>
        <taxon>Actinomycetota</taxon>
        <taxon>Actinomycetes</taxon>
        <taxon>Pseudonocardiales</taxon>
        <taxon>Pseudonocardiaceae</taxon>
        <taxon>Thermocrispum</taxon>
    </lineage>
</organism>
<evidence type="ECO:0000256" key="2">
    <source>
        <dbReference type="ARBA" id="ARBA00009749"/>
    </source>
</evidence>
<evidence type="ECO:0000256" key="3">
    <source>
        <dbReference type="ARBA" id="ARBA00022448"/>
    </source>
</evidence>
<dbReference type="SUPFAM" id="SSF161093">
    <property type="entry name" value="MgtE membrane domain-like"/>
    <property type="match status" value="1"/>
</dbReference>
<dbReference type="PANTHER" id="PTHR41394:SF5">
    <property type="entry name" value="SLC41A_MGTE INTEGRAL MEMBRANE DOMAIN-CONTAINING PROTEIN"/>
    <property type="match status" value="1"/>
</dbReference>
<dbReference type="Gene3D" id="3.10.580.10">
    <property type="entry name" value="CBS-domain"/>
    <property type="match status" value="1"/>
</dbReference>
<feature type="transmembrane region" description="Helical" evidence="9">
    <location>
        <begin position="218"/>
        <end position="237"/>
    </location>
</feature>
<feature type="transmembrane region" description="Helical" evidence="9">
    <location>
        <begin position="145"/>
        <end position="165"/>
    </location>
</feature>
<dbReference type="PROSITE" id="PS51371">
    <property type="entry name" value="CBS"/>
    <property type="match status" value="1"/>
</dbReference>
<dbReference type="InterPro" id="IPR046342">
    <property type="entry name" value="CBS_dom_sf"/>
</dbReference>
<keyword evidence="6 9" id="KW-1133">Transmembrane helix</keyword>
<dbReference type="InterPro" id="IPR006667">
    <property type="entry name" value="SLC41_membr_dom"/>
</dbReference>
<evidence type="ECO:0000256" key="9">
    <source>
        <dbReference type="SAM" id="Phobius"/>
    </source>
</evidence>
<sequence length="304" mass="31780">MPIAAPDDRVADLLAGMRGQRFDSAGVIAVCAGERLAGVVTIERLLAARPGARLADVMDTDPPRVAPGADQEQAAWVAVQHGQAGLAVIDEAGRFAGLVPPQRLLGVLLAEHDEDMARLGGFLASTRRARLAITEPVRRRLWHRLPWLLMGLAGALLSAGLVGAFEAQLQQQVLIALFVPGVVYIADAVGTQTEALIIRGLSVGAGVARVALRETVTGLALGALLALLTLPVIWGVWGLADLALAVAVAVFAASATATTVAMALPWLFDRFGVDPAYGSGPLATVVQDLLSVLIYFLTVSWIAL</sequence>
<name>A0ABD6FF10_9PSEU</name>
<dbReference type="InterPro" id="IPR036739">
    <property type="entry name" value="SLC41_membr_dom_sf"/>
</dbReference>
<keyword evidence="4 9" id="KW-0812">Transmembrane</keyword>
<comment type="similarity">
    <text evidence="2">Belongs to the SLC41A transporter family.</text>
</comment>
<dbReference type="Gene3D" id="1.10.357.20">
    <property type="entry name" value="SLC41 divalent cation transporters, integral membrane domain"/>
    <property type="match status" value="1"/>
</dbReference>
<feature type="transmembrane region" description="Helical" evidence="9">
    <location>
        <begin position="244"/>
        <end position="268"/>
    </location>
</feature>
<evidence type="ECO:0000256" key="4">
    <source>
        <dbReference type="ARBA" id="ARBA00022692"/>
    </source>
</evidence>
<dbReference type="PANTHER" id="PTHR41394">
    <property type="entry name" value="MAGNESIUM TRANSPORTER MGTE"/>
    <property type="match status" value="1"/>
</dbReference>
<evidence type="ECO:0000259" key="10">
    <source>
        <dbReference type="PROSITE" id="PS51371"/>
    </source>
</evidence>
<protein>
    <submittedName>
        <fullName evidence="11">Magnesium transporter</fullName>
    </submittedName>
</protein>